<dbReference type="FunCoup" id="A0A1Y1UR76">
    <property type="interactions" value="359"/>
</dbReference>
<dbReference type="STRING" id="4999.A0A1Y1UR76"/>
<dbReference type="Gene3D" id="3.30.1060.10">
    <property type="entry name" value="Peptide methionine sulphoxide reductase MsrA"/>
    <property type="match status" value="1"/>
</dbReference>
<dbReference type="InParanoid" id="A0A1Y1UR76"/>
<evidence type="ECO:0000256" key="4">
    <source>
        <dbReference type="ARBA" id="ARBA00030643"/>
    </source>
</evidence>
<protein>
    <recommendedName>
        <fullName evidence="2">peptide-methionine (S)-S-oxide reductase</fullName>
        <ecNumber evidence="2">1.8.4.11</ecNumber>
    </recommendedName>
    <alternativeName>
        <fullName evidence="4">Peptide-methionine (S)-S-oxide reductase</fullName>
    </alternativeName>
</protein>
<accession>A0A1Y1UR76</accession>
<comment type="caution">
    <text evidence="6">The sequence shown here is derived from an EMBL/GenBank/DDBJ whole genome shotgun (WGS) entry which is preliminary data.</text>
</comment>
<evidence type="ECO:0000259" key="5">
    <source>
        <dbReference type="Pfam" id="PF01625"/>
    </source>
</evidence>
<reference evidence="6 7" key="1">
    <citation type="submission" date="2017-03" db="EMBL/GenBank/DDBJ databases">
        <title>Widespread Adenine N6-methylation of Active Genes in Fungi.</title>
        <authorList>
            <consortium name="DOE Joint Genome Institute"/>
            <person name="Mondo S.J."/>
            <person name="Dannebaum R.O."/>
            <person name="Kuo R.C."/>
            <person name="Louie K.B."/>
            <person name="Bewick A.J."/>
            <person name="Labutti K."/>
            <person name="Haridas S."/>
            <person name="Kuo A."/>
            <person name="Salamov A."/>
            <person name="Ahrendt S.R."/>
            <person name="Lau R."/>
            <person name="Bowen B.P."/>
            <person name="Lipzen A."/>
            <person name="Sullivan W."/>
            <person name="Andreopoulos W.B."/>
            <person name="Clum A."/>
            <person name="Lindquist E."/>
            <person name="Daum C."/>
            <person name="Northen T.R."/>
            <person name="Ramamoorthy G."/>
            <person name="Schmitz R.J."/>
            <person name="Gryganskyi A."/>
            <person name="Culley D."/>
            <person name="Magnuson J."/>
            <person name="James T.Y."/>
            <person name="O'Malley M.A."/>
            <person name="Stajich J.E."/>
            <person name="Spatafora J.W."/>
            <person name="Visel A."/>
            <person name="Grigoriev I.V."/>
        </authorList>
    </citation>
    <scope>NUCLEOTIDE SEQUENCE [LARGE SCALE GENOMIC DNA]</scope>
    <source>
        <strain evidence="6 7">NRRL Y-17943</strain>
    </source>
</reference>
<dbReference type="PANTHER" id="PTHR43774:SF1">
    <property type="entry name" value="PEPTIDE METHIONINE SULFOXIDE REDUCTASE MSRA 2"/>
    <property type="match status" value="1"/>
</dbReference>
<proteinExistence type="inferred from homology"/>
<gene>
    <name evidence="6" type="ORF">BD324DRAFT_610938</name>
</gene>
<dbReference type="HAMAP" id="MF_01401">
    <property type="entry name" value="MsrA"/>
    <property type="match status" value="1"/>
</dbReference>
<dbReference type="PANTHER" id="PTHR43774">
    <property type="entry name" value="PEPTIDE METHIONINE SULFOXIDE REDUCTASE"/>
    <property type="match status" value="1"/>
</dbReference>
<sequence length="213" mass="23755">MASSIRSLFGKLAQPTGKMVKTKTPPPPTVPTAIKAREEAEKAGPGEGLESAVFTAGCFWGTEHLFNQYYSTLPGYKIVSGYAGGDVPNPSYRQVCMGGTGHAEGVQVTYQKGAVGYGELVEFFYRTHDPTQAGGQGPDRGDHYRSGIFFNSKEQEEIAKQVTKEVQEKYFKGKTIVTEITQLKKFYSAEDYHQQYLDKNPWGYECPTHFMHW</sequence>
<dbReference type="GO" id="GO:0008113">
    <property type="term" value="F:peptide-methionine (S)-S-oxide reductase activity"/>
    <property type="evidence" value="ECO:0007669"/>
    <property type="project" value="UniProtKB-EC"/>
</dbReference>
<evidence type="ECO:0000256" key="1">
    <source>
        <dbReference type="ARBA" id="ARBA00005591"/>
    </source>
</evidence>
<organism evidence="6 7">
    <name type="scientific">Kockovaella imperatae</name>
    <dbReference type="NCBI Taxonomy" id="4999"/>
    <lineage>
        <taxon>Eukaryota</taxon>
        <taxon>Fungi</taxon>
        <taxon>Dikarya</taxon>
        <taxon>Basidiomycota</taxon>
        <taxon>Agaricomycotina</taxon>
        <taxon>Tremellomycetes</taxon>
        <taxon>Tremellales</taxon>
        <taxon>Cuniculitremaceae</taxon>
        <taxon>Kockovaella</taxon>
    </lineage>
</organism>
<dbReference type="GeneID" id="33556034"/>
<dbReference type="OrthoDB" id="77405at2759"/>
<dbReference type="EMBL" id="NBSH01000001">
    <property type="protein sequence ID" value="ORX40479.1"/>
    <property type="molecule type" value="Genomic_DNA"/>
</dbReference>
<evidence type="ECO:0000313" key="7">
    <source>
        <dbReference type="Proteomes" id="UP000193218"/>
    </source>
</evidence>
<dbReference type="AlphaFoldDB" id="A0A1Y1UR76"/>
<dbReference type="RefSeq" id="XP_021874158.1">
    <property type="nucleotide sequence ID" value="XM_022014226.1"/>
</dbReference>
<keyword evidence="7" id="KW-1185">Reference proteome</keyword>
<dbReference type="NCBIfam" id="TIGR00401">
    <property type="entry name" value="msrA"/>
    <property type="match status" value="1"/>
</dbReference>
<evidence type="ECO:0000256" key="3">
    <source>
        <dbReference type="ARBA" id="ARBA00023002"/>
    </source>
</evidence>
<name>A0A1Y1UR76_9TREE</name>
<feature type="domain" description="Peptide methionine sulphoxide reductase MsrA" evidence="5">
    <location>
        <begin position="52"/>
        <end position="205"/>
    </location>
</feature>
<evidence type="ECO:0000313" key="6">
    <source>
        <dbReference type="EMBL" id="ORX40479.1"/>
    </source>
</evidence>
<comment type="similarity">
    <text evidence="1">Belongs to the MsrA Met sulfoxide reductase family.</text>
</comment>
<dbReference type="EC" id="1.8.4.11" evidence="2"/>
<dbReference type="Proteomes" id="UP000193218">
    <property type="component" value="Unassembled WGS sequence"/>
</dbReference>
<dbReference type="SUPFAM" id="SSF55068">
    <property type="entry name" value="Peptide methionine sulfoxide reductase"/>
    <property type="match status" value="1"/>
</dbReference>
<keyword evidence="3" id="KW-0560">Oxidoreductase</keyword>
<evidence type="ECO:0000256" key="2">
    <source>
        <dbReference type="ARBA" id="ARBA00012502"/>
    </source>
</evidence>
<dbReference type="InterPro" id="IPR002569">
    <property type="entry name" value="Met_Sox_Rdtase_MsrA_dom"/>
</dbReference>
<dbReference type="InterPro" id="IPR036509">
    <property type="entry name" value="Met_Sox_Rdtase_MsrA_sf"/>
</dbReference>
<dbReference type="Pfam" id="PF01625">
    <property type="entry name" value="PMSR"/>
    <property type="match status" value="1"/>
</dbReference>